<feature type="domain" description="Glutamine amidotransferase" evidence="12">
    <location>
        <begin position="303"/>
        <end position="519"/>
    </location>
</feature>
<organism evidence="14 15">
    <name type="scientific">Haploplasma axanthum</name>
    <name type="common">Acholeplasma axanthum</name>
    <dbReference type="NCBI Taxonomy" id="29552"/>
    <lineage>
        <taxon>Bacteria</taxon>
        <taxon>Bacillati</taxon>
        <taxon>Mycoplasmatota</taxon>
        <taxon>Mollicutes</taxon>
        <taxon>Acholeplasmatales</taxon>
        <taxon>Acholeplasmataceae</taxon>
        <taxon>Haploplasma</taxon>
    </lineage>
</organism>
<evidence type="ECO:0000256" key="8">
    <source>
        <dbReference type="ARBA" id="ARBA00022962"/>
    </source>
</evidence>
<feature type="binding site" evidence="11">
    <location>
        <begin position="188"/>
        <end position="193"/>
    </location>
    <ligand>
        <name>UTP</name>
        <dbReference type="ChEBI" id="CHEBI:46398"/>
    </ligand>
</feature>
<dbReference type="CDD" id="cd01746">
    <property type="entry name" value="GATase1_CTP_Synthase"/>
    <property type="match status" value="1"/>
</dbReference>
<feature type="binding site" evidence="11">
    <location>
        <position position="455"/>
    </location>
    <ligand>
        <name>L-glutamine</name>
        <dbReference type="ChEBI" id="CHEBI:58359"/>
    </ligand>
</feature>
<dbReference type="Pfam" id="PF00117">
    <property type="entry name" value="GATase"/>
    <property type="match status" value="1"/>
</dbReference>
<sequence>MAKFIFITGGVVSSLGKGITASAVGQILKSRGLKVFMQKFDPYINVDPGTMSPYQHGEVYVTDDGAETDLDLGHYERFIDENLSKDSSVTTGKIYQAVIDRERRGLYNGATIQVIPHITNEIKRRLELAAKNSKADIIITEIGGTVGDIESLPYLEAIRQARRDFGYFKTLYIHNTLVPYLKAANEIKTKPTQHSVSELKSLGIQPDILVLRGEHSIPEDAKEKIAAFSDIKRSAVFESIDVDVLYQTIINLEEQKIDQYILKHFKMNQAPRADLTDWTNLIDRIRKLDNKVTIGLVGKYVSLHDAYLSIVESLKHAGYYHNVNIEIKWIDAEKVDEINVSEVLKGCDGVLVPGGFGKRASEGKIAAIKYARENNIPMLGICYGMQLTMIEYGRNVLGIEDANSSEIDRNTKNPVIIKNKDGKMRLGSYNIRLVNQTRLSEMYGEEIISERHRHRYEFNNVYKDIFNQDNNLVLSAFGDQKDVLEAVELKNHRFFVSVQYHPEFLSRPLKPHPLFKGFIGSMVK</sequence>
<keyword evidence="7 11" id="KW-0460">Magnesium</keyword>
<comment type="function">
    <text evidence="11">Catalyzes the ATP-dependent amination of UTP to CTP with either L-glutamine or ammonia as the source of nitrogen. Regulates intracellular CTP levels through interactions with the four ribonucleotide triphosphates.</text>
</comment>
<gene>
    <name evidence="11 14" type="primary">pyrG</name>
    <name evidence="14" type="ORF">NCTC10138_00422</name>
</gene>
<feature type="binding site" evidence="11">
    <location>
        <position position="71"/>
    </location>
    <ligand>
        <name>ATP</name>
        <dbReference type="ChEBI" id="CHEBI:30616"/>
    </ligand>
</feature>
<accession>A0A449BCA7</accession>
<evidence type="ECO:0000259" key="12">
    <source>
        <dbReference type="Pfam" id="PF00117"/>
    </source>
</evidence>
<feature type="domain" description="CTP synthase N-terminal" evidence="13">
    <location>
        <begin position="3"/>
        <end position="267"/>
    </location>
</feature>
<feature type="binding site" evidence="11">
    <location>
        <position position="242"/>
    </location>
    <ligand>
        <name>ATP</name>
        <dbReference type="ChEBI" id="CHEBI:30616"/>
    </ligand>
</feature>
<dbReference type="EMBL" id="LR215048">
    <property type="protein sequence ID" value="VEU80066.1"/>
    <property type="molecule type" value="Genomic_DNA"/>
</dbReference>
<evidence type="ECO:0000256" key="11">
    <source>
        <dbReference type="HAMAP-Rule" id="MF_01227"/>
    </source>
</evidence>
<comment type="catalytic activity">
    <reaction evidence="11">
        <text>L-glutamine + H2O = L-glutamate + NH4(+)</text>
        <dbReference type="Rhea" id="RHEA:15889"/>
        <dbReference type="ChEBI" id="CHEBI:15377"/>
        <dbReference type="ChEBI" id="CHEBI:28938"/>
        <dbReference type="ChEBI" id="CHEBI:29985"/>
        <dbReference type="ChEBI" id="CHEBI:58359"/>
    </reaction>
</comment>
<dbReference type="GO" id="GO:0019856">
    <property type="term" value="P:pyrimidine nucleobase biosynthetic process"/>
    <property type="evidence" value="ECO:0007669"/>
    <property type="project" value="TreeGrafter"/>
</dbReference>
<feature type="active site" evidence="11">
    <location>
        <position position="503"/>
    </location>
</feature>
<dbReference type="GO" id="GO:0005524">
    <property type="term" value="F:ATP binding"/>
    <property type="evidence" value="ECO:0007669"/>
    <property type="project" value="UniProtKB-KW"/>
</dbReference>
<feature type="binding site" evidence="11">
    <location>
        <begin position="14"/>
        <end position="19"/>
    </location>
    <ligand>
        <name>ATP</name>
        <dbReference type="ChEBI" id="CHEBI:30616"/>
    </ligand>
</feature>
<keyword evidence="3 11" id="KW-0436">Ligase</keyword>
<evidence type="ECO:0000313" key="14">
    <source>
        <dbReference type="EMBL" id="VEU80066.1"/>
    </source>
</evidence>
<dbReference type="InterPro" id="IPR027417">
    <property type="entry name" value="P-loop_NTPase"/>
</dbReference>
<dbReference type="GO" id="GO:0044210">
    <property type="term" value="P:'de novo' CTP biosynthetic process"/>
    <property type="evidence" value="ECO:0007669"/>
    <property type="project" value="UniProtKB-UniRule"/>
</dbReference>
<dbReference type="NCBIfam" id="TIGR00337">
    <property type="entry name" value="PyrG"/>
    <property type="match status" value="1"/>
</dbReference>
<keyword evidence="8 11" id="KW-0315">Glutamine amidotransferase</keyword>
<feature type="binding site" evidence="11">
    <location>
        <position position="224"/>
    </location>
    <ligand>
        <name>UTP</name>
        <dbReference type="ChEBI" id="CHEBI:46398"/>
    </ligand>
</feature>
<name>A0A449BCA7_HAPAX</name>
<keyword evidence="4 11" id="KW-0479">Metal-binding</keyword>
<evidence type="ECO:0000256" key="4">
    <source>
        <dbReference type="ARBA" id="ARBA00022723"/>
    </source>
</evidence>
<dbReference type="UniPathway" id="UPA00159">
    <property type="reaction ID" value="UER00277"/>
</dbReference>
<keyword evidence="9 11" id="KW-0665">Pyrimidine biosynthesis</keyword>
<feature type="region of interest" description="Amidoligase domain" evidence="11">
    <location>
        <begin position="1"/>
        <end position="267"/>
    </location>
</feature>
<dbReference type="HAMAP" id="MF_01227">
    <property type="entry name" value="PyrG"/>
    <property type="match status" value="1"/>
</dbReference>
<dbReference type="AlphaFoldDB" id="A0A449BCA7"/>
<dbReference type="CDD" id="cd03113">
    <property type="entry name" value="CTPS_N"/>
    <property type="match status" value="1"/>
</dbReference>
<dbReference type="SUPFAM" id="SSF52317">
    <property type="entry name" value="Class I glutamine amidotransferase-like"/>
    <property type="match status" value="1"/>
</dbReference>
<dbReference type="InterPro" id="IPR004468">
    <property type="entry name" value="CTP_synthase"/>
</dbReference>
<dbReference type="GO" id="GO:0097268">
    <property type="term" value="C:cytoophidium"/>
    <property type="evidence" value="ECO:0007669"/>
    <property type="project" value="UniProtKB-ARBA"/>
</dbReference>
<comment type="activity regulation">
    <text evidence="11">Allosterically activated by GTP, when glutamine is the substrate; GTP has no effect on the reaction when ammonia is the substrate. The allosteric effector GTP functions by stabilizing the protein conformation that binds the tetrahedral intermediate(s) formed during glutamine hydrolysis. Inhibited by the product CTP, via allosteric rather than competitive inhibition.</text>
</comment>
<keyword evidence="15" id="KW-1185">Reference proteome</keyword>
<dbReference type="Proteomes" id="UP000289841">
    <property type="component" value="Chromosome"/>
</dbReference>
<dbReference type="SUPFAM" id="SSF52540">
    <property type="entry name" value="P-loop containing nucleoside triphosphate hydrolases"/>
    <property type="match status" value="1"/>
</dbReference>
<proteinExistence type="inferred from homology"/>
<evidence type="ECO:0000313" key="15">
    <source>
        <dbReference type="Proteomes" id="UP000289841"/>
    </source>
</evidence>
<dbReference type="PROSITE" id="PS51273">
    <property type="entry name" value="GATASE_TYPE_1"/>
    <property type="match status" value="1"/>
</dbReference>
<dbReference type="InterPro" id="IPR029062">
    <property type="entry name" value="Class_I_gatase-like"/>
</dbReference>
<dbReference type="OrthoDB" id="9801107at2"/>
<evidence type="ECO:0000256" key="6">
    <source>
        <dbReference type="ARBA" id="ARBA00022840"/>
    </source>
</evidence>
<evidence type="ECO:0000256" key="7">
    <source>
        <dbReference type="ARBA" id="ARBA00022842"/>
    </source>
</evidence>
<protein>
    <recommendedName>
        <fullName evidence="11">CTP synthase</fullName>
        <ecNumber evidence="11">6.3.4.2</ecNumber>
    </recommendedName>
    <alternativeName>
        <fullName evidence="11">Cytidine 5'-triphosphate synthase</fullName>
    </alternativeName>
    <alternativeName>
        <fullName evidence="11">Cytidine triphosphate synthetase</fullName>
        <shortName evidence="11">CTP synthetase</shortName>
        <shortName evidence="11">CTPS</shortName>
    </alternativeName>
    <alternativeName>
        <fullName evidence="11">UTP--ammonia ligase</fullName>
    </alternativeName>
</protein>
<evidence type="ECO:0000259" key="13">
    <source>
        <dbReference type="Pfam" id="PF06418"/>
    </source>
</evidence>
<dbReference type="FunFam" id="3.40.50.300:FF:000009">
    <property type="entry name" value="CTP synthase"/>
    <property type="match status" value="1"/>
</dbReference>
<evidence type="ECO:0000256" key="3">
    <source>
        <dbReference type="ARBA" id="ARBA00022598"/>
    </source>
</evidence>
<dbReference type="GO" id="GO:0042802">
    <property type="term" value="F:identical protein binding"/>
    <property type="evidence" value="ECO:0007669"/>
    <property type="project" value="TreeGrafter"/>
</dbReference>
<dbReference type="NCBIfam" id="NF003792">
    <property type="entry name" value="PRK05380.1"/>
    <property type="match status" value="1"/>
</dbReference>
<comment type="miscellaneous">
    <text evidence="11">CTPSs have evolved a hybrid strategy for distinguishing between UTP and CTP. The overlapping regions of the product feedback inhibitory and substrate sites recognize a common feature in both compounds, the triphosphate moiety. To differentiate isosteric substrate and product pyrimidine rings, an additional pocket far from the expected kinase/ligase catalytic site, specifically recognizes the cytosine and ribose portions of the product inhibitor.</text>
</comment>
<comment type="pathway">
    <text evidence="1 11">Pyrimidine metabolism; CTP biosynthesis via de novo pathway; CTP from UDP: step 2/2.</text>
</comment>
<reference evidence="14 15" key="1">
    <citation type="submission" date="2019-01" db="EMBL/GenBank/DDBJ databases">
        <authorList>
            <consortium name="Pathogen Informatics"/>
        </authorList>
    </citation>
    <scope>NUCLEOTIDE SEQUENCE [LARGE SCALE GENOMIC DNA]</scope>
    <source>
        <strain evidence="14 15">NCTC10138</strain>
    </source>
</reference>
<feature type="binding site" evidence="11">
    <location>
        <position position="71"/>
    </location>
    <ligand>
        <name>Mg(2+)</name>
        <dbReference type="ChEBI" id="CHEBI:18420"/>
    </ligand>
</feature>
<dbReference type="PANTHER" id="PTHR11550">
    <property type="entry name" value="CTP SYNTHASE"/>
    <property type="match status" value="1"/>
</dbReference>
<comment type="similarity">
    <text evidence="2 11">Belongs to the CTP synthase family.</text>
</comment>
<evidence type="ECO:0000256" key="2">
    <source>
        <dbReference type="ARBA" id="ARBA00007533"/>
    </source>
</evidence>
<dbReference type="GO" id="GO:0046872">
    <property type="term" value="F:metal ion binding"/>
    <property type="evidence" value="ECO:0007669"/>
    <property type="project" value="UniProtKB-KW"/>
</dbReference>
<feature type="binding site" evidence="11">
    <location>
        <begin position="383"/>
        <end position="386"/>
    </location>
    <ligand>
        <name>L-glutamine</name>
        <dbReference type="ChEBI" id="CHEBI:58359"/>
    </ligand>
</feature>
<dbReference type="STRING" id="1278311.GCA_000428705_01081"/>
<evidence type="ECO:0000256" key="1">
    <source>
        <dbReference type="ARBA" id="ARBA00005171"/>
    </source>
</evidence>
<feature type="binding site" evidence="11">
    <location>
        <position position="13"/>
    </location>
    <ligand>
        <name>CTP</name>
        <dbReference type="ChEBI" id="CHEBI:37563"/>
        <note>allosteric inhibitor</note>
    </ligand>
</feature>
<feature type="binding site" evidence="11">
    <location>
        <position position="406"/>
    </location>
    <ligand>
        <name>L-glutamine</name>
        <dbReference type="ChEBI" id="CHEBI:58359"/>
    </ligand>
</feature>
<comment type="catalytic activity">
    <reaction evidence="10 11">
        <text>UTP + L-glutamine + ATP + H2O = CTP + L-glutamate + ADP + phosphate + 2 H(+)</text>
        <dbReference type="Rhea" id="RHEA:26426"/>
        <dbReference type="ChEBI" id="CHEBI:15377"/>
        <dbReference type="ChEBI" id="CHEBI:15378"/>
        <dbReference type="ChEBI" id="CHEBI:29985"/>
        <dbReference type="ChEBI" id="CHEBI:30616"/>
        <dbReference type="ChEBI" id="CHEBI:37563"/>
        <dbReference type="ChEBI" id="CHEBI:43474"/>
        <dbReference type="ChEBI" id="CHEBI:46398"/>
        <dbReference type="ChEBI" id="CHEBI:58359"/>
        <dbReference type="ChEBI" id="CHEBI:456216"/>
        <dbReference type="EC" id="6.3.4.2"/>
    </reaction>
</comment>
<dbReference type="FunFam" id="3.40.50.880:FF:000002">
    <property type="entry name" value="CTP synthase"/>
    <property type="match status" value="1"/>
</dbReference>
<feature type="binding site" evidence="11">
    <location>
        <position position="13"/>
    </location>
    <ligand>
        <name>UTP</name>
        <dbReference type="ChEBI" id="CHEBI:46398"/>
    </ligand>
</feature>
<dbReference type="PANTHER" id="PTHR11550:SF0">
    <property type="entry name" value="CTP SYNTHASE-RELATED"/>
    <property type="match status" value="1"/>
</dbReference>
<dbReference type="InterPro" id="IPR033828">
    <property type="entry name" value="GATase1_CTP_Synthase"/>
</dbReference>
<dbReference type="GO" id="GO:0003883">
    <property type="term" value="F:CTP synthase activity"/>
    <property type="evidence" value="ECO:0007669"/>
    <property type="project" value="UniProtKB-UniRule"/>
</dbReference>
<dbReference type="InterPro" id="IPR017456">
    <property type="entry name" value="CTP_synthase_N"/>
</dbReference>
<keyword evidence="6 11" id="KW-0067">ATP-binding</keyword>
<dbReference type="EC" id="6.3.4.2" evidence="11"/>
<comment type="subunit">
    <text evidence="11">Homotetramer.</text>
</comment>
<dbReference type="GO" id="GO:0004359">
    <property type="term" value="F:glutaminase activity"/>
    <property type="evidence" value="ECO:0007669"/>
    <property type="project" value="RHEA"/>
</dbReference>
<evidence type="ECO:0000256" key="5">
    <source>
        <dbReference type="ARBA" id="ARBA00022741"/>
    </source>
</evidence>
<feature type="binding site" evidence="11">
    <location>
        <position position="141"/>
    </location>
    <ligand>
        <name>Mg(2+)</name>
        <dbReference type="ChEBI" id="CHEBI:18420"/>
    </ligand>
</feature>
<feature type="binding site" evidence="11">
    <location>
        <position position="224"/>
    </location>
    <ligand>
        <name>CTP</name>
        <dbReference type="ChEBI" id="CHEBI:37563"/>
        <note>allosteric inhibitor</note>
    </ligand>
</feature>
<dbReference type="Gene3D" id="3.40.50.880">
    <property type="match status" value="1"/>
</dbReference>
<feature type="active site" evidence="11">
    <location>
        <position position="501"/>
    </location>
</feature>
<comment type="catalytic activity">
    <reaction evidence="11">
        <text>UTP + NH4(+) + ATP = CTP + ADP + phosphate + 2 H(+)</text>
        <dbReference type="Rhea" id="RHEA:16597"/>
        <dbReference type="ChEBI" id="CHEBI:15378"/>
        <dbReference type="ChEBI" id="CHEBI:28938"/>
        <dbReference type="ChEBI" id="CHEBI:30616"/>
        <dbReference type="ChEBI" id="CHEBI:37563"/>
        <dbReference type="ChEBI" id="CHEBI:43474"/>
        <dbReference type="ChEBI" id="CHEBI:46398"/>
        <dbReference type="ChEBI" id="CHEBI:456216"/>
    </reaction>
</comment>
<comment type="caution">
    <text evidence="11">Lacks conserved residue(s) required for the propagation of feature annotation.</text>
</comment>
<evidence type="ECO:0000256" key="9">
    <source>
        <dbReference type="ARBA" id="ARBA00022975"/>
    </source>
</evidence>
<dbReference type="GO" id="GO:0005829">
    <property type="term" value="C:cytosol"/>
    <property type="evidence" value="ECO:0007669"/>
    <property type="project" value="TreeGrafter"/>
</dbReference>
<keyword evidence="5 11" id="KW-0547">Nucleotide-binding</keyword>
<dbReference type="InterPro" id="IPR017926">
    <property type="entry name" value="GATASE"/>
</dbReference>
<dbReference type="RefSeq" id="WP_026390603.1">
    <property type="nucleotide sequence ID" value="NZ_LR215048.1"/>
</dbReference>
<feature type="active site" description="Nucleophile; for glutamine hydrolysis" evidence="11">
    <location>
        <position position="382"/>
    </location>
</feature>
<evidence type="ECO:0000256" key="10">
    <source>
        <dbReference type="ARBA" id="ARBA00047781"/>
    </source>
</evidence>
<dbReference type="KEGG" id="aaxa:NCTC10138_00422"/>
<feature type="binding site" evidence="11">
    <location>
        <begin position="148"/>
        <end position="150"/>
    </location>
    <ligand>
        <name>CTP</name>
        <dbReference type="ChEBI" id="CHEBI:37563"/>
        <note>allosteric inhibitor</note>
    </ligand>
</feature>
<dbReference type="Pfam" id="PF06418">
    <property type="entry name" value="CTP_synth_N"/>
    <property type="match status" value="1"/>
</dbReference>
<feature type="binding site" evidence="11">
    <location>
        <position position="355"/>
    </location>
    <ligand>
        <name>L-glutamine</name>
        <dbReference type="ChEBI" id="CHEBI:58359"/>
    </ligand>
</feature>
<dbReference type="Gene3D" id="3.40.50.300">
    <property type="entry name" value="P-loop containing nucleotide triphosphate hydrolases"/>
    <property type="match status" value="1"/>
</dbReference>
<feature type="binding site" evidence="11">
    <location>
        <begin position="188"/>
        <end position="193"/>
    </location>
    <ligand>
        <name>CTP</name>
        <dbReference type="ChEBI" id="CHEBI:37563"/>
        <note>allosteric inhibitor</note>
    </ligand>
</feature>
<feature type="binding site" evidence="11">
    <location>
        <position position="54"/>
    </location>
    <ligand>
        <name>L-glutamine</name>
        <dbReference type="ChEBI" id="CHEBI:58359"/>
    </ligand>
</feature>